<dbReference type="AlphaFoldDB" id="A0A0C2XAS3"/>
<dbReference type="Proteomes" id="UP000054097">
    <property type="component" value="Unassembled WGS sequence"/>
</dbReference>
<gene>
    <name evidence="1" type="ORF">M408DRAFT_330663</name>
</gene>
<evidence type="ECO:0000313" key="1">
    <source>
        <dbReference type="EMBL" id="KIM26292.1"/>
    </source>
</evidence>
<organism evidence="1 2">
    <name type="scientific">Serendipita vermifera MAFF 305830</name>
    <dbReference type="NCBI Taxonomy" id="933852"/>
    <lineage>
        <taxon>Eukaryota</taxon>
        <taxon>Fungi</taxon>
        <taxon>Dikarya</taxon>
        <taxon>Basidiomycota</taxon>
        <taxon>Agaricomycotina</taxon>
        <taxon>Agaricomycetes</taxon>
        <taxon>Sebacinales</taxon>
        <taxon>Serendipitaceae</taxon>
        <taxon>Serendipita</taxon>
    </lineage>
</organism>
<accession>A0A0C2XAS3</accession>
<protein>
    <submittedName>
        <fullName evidence="1">Uncharacterized protein</fullName>
    </submittedName>
</protein>
<sequence length="196" mass="19798">MALAGSTLVAATAAGPADIVVRSPGSGTVQAMAIKRQESVEAQVSSILTTLRSDIASPLASIKSMIAAGDVSLEEITPHFEAVTGSLTSAAGSITAISPVSLPKLLARQTNDELANLIAGIINDIADALQGLVGDLKTIRLLSGLLFGLDTALNQVLVGLGILLKGVLNLVAQLLVNVAALLRNLAFGLSLGTLGL</sequence>
<reference evidence="1 2" key="1">
    <citation type="submission" date="2014-04" db="EMBL/GenBank/DDBJ databases">
        <authorList>
            <consortium name="DOE Joint Genome Institute"/>
            <person name="Kuo A."/>
            <person name="Zuccaro A."/>
            <person name="Kohler A."/>
            <person name="Nagy L.G."/>
            <person name="Floudas D."/>
            <person name="Copeland A."/>
            <person name="Barry K.W."/>
            <person name="Cichocki N."/>
            <person name="Veneault-Fourrey C."/>
            <person name="LaButti K."/>
            <person name="Lindquist E.A."/>
            <person name="Lipzen A."/>
            <person name="Lundell T."/>
            <person name="Morin E."/>
            <person name="Murat C."/>
            <person name="Sun H."/>
            <person name="Tunlid A."/>
            <person name="Henrissat B."/>
            <person name="Grigoriev I.V."/>
            <person name="Hibbett D.S."/>
            <person name="Martin F."/>
            <person name="Nordberg H.P."/>
            <person name="Cantor M.N."/>
            <person name="Hua S.X."/>
        </authorList>
    </citation>
    <scope>NUCLEOTIDE SEQUENCE [LARGE SCALE GENOMIC DNA]</scope>
    <source>
        <strain evidence="1 2">MAFF 305830</strain>
    </source>
</reference>
<dbReference type="OrthoDB" id="2575973at2759"/>
<reference evidence="2" key="2">
    <citation type="submission" date="2015-01" db="EMBL/GenBank/DDBJ databases">
        <title>Evolutionary Origins and Diversification of the Mycorrhizal Mutualists.</title>
        <authorList>
            <consortium name="DOE Joint Genome Institute"/>
            <consortium name="Mycorrhizal Genomics Consortium"/>
            <person name="Kohler A."/>
            <person name="Kuo A."/>
            <person name="Nagy L.G."/>
            <person name="Floudas D."/>
            <person name="Copeland A."/>
            <person name="Barry K.W."/>
            <person name="Cichocki N."/>
            <person name="Veneault-Fourrey C."/>
            <person name="LaButti K."/>
            <person name="Lindquist E.A."/>
            <person name="Lipzen A."/>
            <person name="Lundell T."/>
            <person name="Morin E."/>
            <person name="Murat C."/>
            <person name="Riley R."/>
            <person name="Ohm R."/>
            <person name="Sun H."/>
            <person name="Tunlid A."/>
            <person name="Henrissat B."/>
            <person name="Grigoriev I.V."/>
            <person name="Hibbett D.S."/>
            <person name="Martin F."/>
        </authorList>
    </citation>
    <scope>NUCLEOTIDE SEQUENCE [LARGE SCALE GENOMIC DNA]</scope>
    <source>
        <strain evidence="2">MAFF 305830</strain>
    </source>
</reference>
<keyword evidence="2" id="KW-1185">Reference proteome</keyword>
<dbReference type="HOGENOM" id="CLU_115519_0_0_1"/>
<evidence type="ECO:0000313" key="2">
    <source>
        <dbReference type="Proteomes" id="UP000054097"/>
    </source>
</evidence>
<dbReference type="EMBL" id="KN824307">
    <property type="protein sequence ID" value="KIM26292.1"/>
    <property type="molecule type" value="Genomic_DNA"/>
</dbReference>
<proteinExistence type="predicted"/>
<name>A0A0C2XAS3_SERVB</name>